<gene>
    <name evidence="1" type="ORF">BDY21DRAFT_335691</name>
</gene>
<dbReference type="OrthoDB" id="420380at2759"/>
<keyword evidence="2" id="KW-1185">Reference proteome</keyword>
<dbReference type="Proteomes" id="UP000799766">
    <property type="component" value="Unassembled WGS sequence"/>
</dbReference>
<reference evidence="1" key="1">
    <citation type="journal article" date="2020" name="Stud. Mycol.">
        <title>101 Dothideomycetes genomes: a test case for predicting lifestyles and emergence of pathogens.</title>
        <authorList>
            <person name="Haridas S."/>
            <person name="Albert R."/>
            <person name="Binder M."/>
            <person name="Bloem J."/>
            <person name="Labutti K."/>
            <person name="Salamov A."/>
            <person name="Andreopoulos B."/>
            <person name="Baker S."/>
            <person name="Barry K."/>
            <person name="Bills G."/>
            <person name="Bluhm B."/>
            <person name="Cannon C."/>
            <person name="Castanera R."/>
            <person name="Culley D."/>
            <person name="Daum C."/>
            <person name="Ezra D."/>
            <person name="Gonzalez J."/>
            <person name="Henrissat B."/>
            <person name="Kuo A."/>
            <person name="Liang C."/>
            <person name="Lipzen A."/>
            <person name="Lutzoni F."/>
            <person name="Magnuson J."/>
            <person name="Mondo S."/>
            <person name="Nolan M."/>
            <person name="Ohm R."/>
            <person name="Pangilinan J."/>
            <person name="Park H.-J."/>
            <person name="Ramirez L."/>
            <person name="Alfaro M."/>
            <person name="Sun H."/>
            <person name="Tritt A."/>
            <person name="Yoshinaga Y."/>
            <person name="Zwiers L.-H."/>
            <person name="Turgeon B."/>
            <person name="Goodwin S."/>
            <person name="Spatafora J."/>
            <person name="Crous P."/>
            <person name="Grigoriev I."/>
        </authorList>
    </citation>
    <scope>NUCLEOTIDE SEQUENCE</scope>
    <source>
        <strain evidence="1">ATCC 16933</strain>
    </source>
</reference>
<name>A0A6A6P964_9PEZI</name>
<evidence type="ECO:0000313" key="1">
    <source>
        <dbReference type="EMBL" id="KAF2460531.1"/>
    </source>
</evidence>
<dbReference type="AlphaFoldDB" id="A0A6A6P964"/>
<sequence>MTETSVETATEVQTVVPTAYTSASNDSKPFVCDLNGYTTEIVSLDPLVIYINDFLNVQEIRGILDAGYFALPMAQAIPTAKLVNLLAI</sequence>
<organism evidence="1 2">
    <name type="scientific">Lineolata rhizophorae</name>
    <dbReference type="NCBI Taxonomy" id="578093"/>
    <lineage>
        <taxon>Eukaryota</taxon>
        <taxon>Fungi</taxon>
        <taxon>Dikarya</taxon>
        <taxon>Ascomycota</taxon>
        <taxon>Pezizomycotina</taxon>
        <taxon>Dothideomycetes</taxon>
        <taxon>Dothideomycetes incertae sedis</taxon>
        <taxon>Lineolatales</taxon>
        <taxon>Lineolataceae</taxon>
        <taxon>Lineolata</taxon>
    </lineage>
</organism>
<dbReference type="EMBL" id="MU001673">
    <property type="protein sequence ID" value="KAF2460531.1"/>
    <property type="molecule type" value="Genomic_DNA"/>
</dbReference>
<proteinExistence type="predicted"/>
<protein>
    <submittedName>
        <fullName evidence="1">Uncharacterized protein</fullName>
    </submittedName>
</protein>
<evidence type="ECO:0000313" key="2">
    <source>
        <dbReference type="Proteomes" id="UP000799766"/>
    </source>
</evidence>
<accession>A0A6A6P964</accession>